<feature type="non-terminal residue" evidence="2">
    <location>
        <position position="1"/>
    </location>
</feature>
<comment type="caution">
    <text evidence="2">The sequence shown here is derived from an EMBL/GenBank/DDBJ whole genome shotgun (WGS) entry which is preliminary data.</text>
</comment>
<evidence type="ECO:0000313" key="3">
    <source>
        <dbReference type="Proteomes" id="UP000215902"/>
    </source>
</evidence>
<feature type="compositionally biased region" description="Acidic residues" evidence="1">
    <location>
        <begin position="271"/>
        <end position="293"/>
    </location>
</feature>
<evidence type="ECO:0000313" key="2">
    <source>
        <dbReference type="EMBL" id="PAA91491.1"/>
    </source>
</evidence>
<proteinExistence type="predicted"/>
<name>A0A267GZM1_9PLAT</name>
<evidence type="ECO:0000256" key="1">
    <source>
        <dbReference type="SAM" id="MobiDB-lite"/>
    </source>
</evidence>
<dbReference type="EMBL" id="NIVC01000085">
    <property type="protein sequence ID" value="PAA91491.1"/>
    <property type="molecule type" value="Genomic_DNA"/>
</dbReference>
<dbReference type="AlphaFoldDB" id="A0A267GZM1"/>
<gene>
    <name evidence="2" type="ORF">BOX15_Mlig005779g1</name>
</gene>
<protein>
    <submittedName>
        <fullName evidence="2">Uncharacterized protein</fullName>
    </submittedName>
</protein>
<dbReference type="Proteomes" id="UP000215902">
    <property type="component" value="Unassembled WGS sequence"/>
</dbReference>
<feature type="compositionally biased region" description="Low complexity" evidence="1">
    <location>
        <begin position="219"/>
        <end position="253"/>
    </location>
</feature>
<accession>A0A267GZM1</accession>
<organism evidence="2 3">
    <name type="scientific">Macrostomum lignano</name>
    <dbReference type="NCBI Taxonomy" id="282301"/>
    <lineage>
        <taxon>Eukaryota</taxon>
        <taxon>Metazoa</taxon>
        <taxon>Spiralia</taxon>
        <taxon>Lophotrochozoa</taxon>
        <taxon>Platyhelminthes</taxon>
        <taxon>Rhabditophora</taxon>
        <taxon>Macrostomorpha</taxon>
        <taxon>Macrostomida</taxon>
        <taxon>Macrostomidae</taxon>
        <taxon>Macrostomum</taxon>
    </lineage>
</organism>
<sequence>KRKSNGSAGASEVEMGNSAFVQRIREREELRRESRREELLAFAESCQQLQAETVDNAKALLGRQLLKSAEGSVAEFANITRDQASNSLDDSEVNDNELSSFGDFAAAPSRLDPLVEKRIERLRRESYRDEVENLGAATGVGYYDHGDLGREDPTRNREILYNQSDDYEVQASSGDATATAAAASLQQQQQLAARADDDEHFYSAGDLQRSRSNSPTLMGGASESAFEGAGAFDAAPMSTSTPASSSASLYSAYSEDDGSSCCSDDHQVLDYLEEEDDEGRDYEENAGADDQDQ</sequence>
<feature type="region of interest" description="Disordered" evidence="1">
    <location>
        <begin position="203"/>
        <end position="293"/>
    </location>
</feature>
<keyword evidence="3" id="KW-1185">Reference proteome</keyword>
<reference evidence="2 3" key="1">
    <citation type="submission" date="2017-06" db="EMBL/GenBank/DDBJ databases">
        <title>A platform for efficient transgenesis in Macrostomum lignano, a flatworm model organism for stem cell research.</title>
        <authorList>
            <person name="Berezikov E."/>
        </authorList>
    </citation>
    <scope>NUCLEOTIDE SEQUENCE [LARGE SCALE GENOMIC DNA]</scope>
    <source>
        <strain evidence="2">DV1</strain>
        <tissue evidence="2">Whole organism</tissue>
    </source>
</reference>